<keyword evidence="4" id="KW-1185">Reference proteome</keyword>
<dbReference type="GO" id="GO:0005886">
    <property type="term" value="C:plasma membrane"/>
    <property type="evidence" value="ECO:0007669"/>
    <property type="project" value="UniProtKB-SubCell"/>
</dbReference>
<dbReference type="InterPro" id="IPR038683">
    <property type="entry name" value="IL17RA/B_FnIII-like_1_sf"/>
</dbReference>
<organism evidence="3 4">
    <name type="scientific">Danionella cerebrum</name>
    <dbReference type="NCBI Taxonomy" id="2873325"/>
    <lineage>
        <taxon>Eukaryota</taxon>
        <taxon>Metazoa</taxon>
        <taxon>Chordata</taxon>
        <taxon>Craniata</taxon>
        <taxon>Vertebrata</taxon>
        <taxon>Euteleostomi</taxon>
        <taxon>Actinopterygii</taxon>
        <taxon>Neopterygii</taxon>
        <taxon>Teleostei</taxon>
        <taxon>Ostariophysi</taxon>
        <taxon>Cypriniformes</taxon>
        <taxon>Danionidae</taxon>
        <taxon>Danioninae</taxon>
        <taxon>Danionella</taxon>
    </lineage>
</organism>
<keyword evidence="2" id="KW-1003">Cell membrane</keyword>
<reference evidence="3 4" key="1">
    <citation type="journal article" date="2019" name="Sci. Data">
        <title>Hybrid genome assembly and annotation of Danionella translucida.</title>
        <authorList>
            <person name="Kadobianskyi M."/>
            <person name="Schulze L."/>
            <person name="Schuelke M."/>
            <person name="Judkewitz B."/>
        </authorList>
    </citation>
    <scope>NUCLEOTIDE SEQUENCE [LARGE SCALE GENOMIC DNA]</scope>
    <source>
        <strain evidence="3 4">Bolton</strain>
    </source>
</reference>
<feature type="non-terminal residue" evidence="3">
    <location>
        <position position="90"/>
    </location>
</feature>
<sequence length="90" mass="9643">MTTTLTFLFLSLFSGIAYISPLSLIYFPPLECSQKGLACKVLIGNCSGEGSVAPSSETPGPPDVHAKITAREDDSGQFVPIIDLRWSQLP</sequence>
<name>A0A553MSG5_9TELE</name>
<dbReference type="Proteomes" id="UP000316079">
    <property type="component" value="Unassembled WGS sequence"/>
</dbReference>
<comment type="subcellular location">
    <subcellularLocation>
        <location evidence="1">Cell membrane</location>
        <topology evidence="1">Single-pass type I membrane protein</topology>
    </subcellularLocation>
</comment>
<evidence type="ECO:0000256" key="1">
    <source>
        <dbReference type="ARBA" id="ARBA00004251"/>
    </source>
</evidence>
<evidence type="ECO:0000313" key="4">
    <source>
        <dbReference type="Proteomes" id="UP000316079"/>
    </source>
</evidence>
<evidence type="ECO:0000313" key="3">
    <source>
        <dbReference type="EMBL" id="TRY56107.1"/>
    </source>
</evidence>
<proteinExistence type="predicted"/>
<gene>
    <name evidence="3" type="ORF">DNTS_015240</name>
</gene>
<evidence type="ECO:0000256" key="2">
    <source>
        <dbReference type="ARBA" id="ARBA00022475"/>
    </source>
</evidence>
<keyword evidence="2" id="KW-0472">Membrane</keyword>
<accession>A0A553MSG5</accession>
<dbReference type="Gene3D" id="2.60.40.2160">
    <property type="entry name" value="Interleukin-17 receptor A/B, fibronectin-III-like domain 1"/>
    <property type="match status" value="1"/>
</dbReference>
<comment type="caution">
    <text evidence="3">The sequence shown here is derived from an EMBL/GenBank/DDBJ whole genome shotgun (WGS) entry which is preliminary data.</text>
</comment>
<protein>
    <submittedName>
        <fullName evidence="3">Uncharacterized protein</fullName>
    </submittedName>
</protein>
<dbReference type="EMBL" id="SRMA01027294">
    <property type="protein sequence ID" value="TRY56107.1"/>
    <property type="molecule type" value="Genomic_DNA"/>
</dbReference>
<dbReference type="AlphaFoldDB" id="A0A553MSG5"/>